<gene>
    <name evidence="2" type="ORF">CKA38_06880</name>
</gene>
<dbReference type="PANTHER" id="PTHR39426:SF1">
    <property type="entry name" value="HOMOLOGY TO DEATH-ON-CURING PROTEIN OF PHAGE P1"/>
    <property type="match status" value="1"/>
</dbReference>
<dbReference type="NCBIfam" id="TIGR01550">
    <property type="entry name" value="DOC_P1"/>
    <property type="match status" value="1"/>
</dbReference>
<dbReference type="SUPFAM" id="SSF140931">
    <property type="entry name" value="Fic-like"/>
    <property type="match status" value="1"/>
</dbReference>
<dbReference type="KEGG" id="elut:CKA38_06880"/>
<protein>
    <recommendedName>
        <fullName evidence="1">Fido domain-containing protein</fullName>
    </recommendedName>
</protein>
<dbReference type="AlphaFoldDB" id="A0A2U8E2K1"/>
<feature type="domain" description="Fido" evidence="1">
    <location>
        <begin position="8"/>
        <end position="135"/>
    </location>
</feature>
<proteinExistence type="predicted"/>
<dbReference type="GO" id="GO:0016301">
    <property type="term" value="F:kinase activity"/>
    <property type="evidence" value="ECO:0007669"/>
    <property type="project" value="InterPro"/>
</dbReference>
<dbReference type="Gene3D" id="1.20.120.1870">
    <property type="entry name" value="Fic/DOC protein, Fido domain"/>
    <property type="match status" value="1"/>
</dbReference>
<evidence type="ECO:0000259" key="1">
    <source>
        <dbReference type="PROSITE" id="PS51459"/>
    </source>
</evidence>
<accession>A0A2U8E2K1</accession>
<dbReference type="Proteomes" id="UP000244896">
    <property type="component" value="Chromosome"/>
</dbReference>
<name>A0A2U8E2K1_9BACT</name>
<dbReference type="PROSITE" id="PS51459">
    <property type="entry name" value="FIDO"/>
    <property type="match status" value="1"/>
</dbReference>
<dbReference type="PIRSF" id="PIRSF018297">
    <property type="entry name" value="Doc"/>
    <property type="match status" value="1"/>
</dbReference>
<reference evidence="2 3" key="1">
    <citation type="journal article" date="2018" name="Syst. Appl. Microbiol.">
        <title>Ereboglobus luteus gen. nov. sp. nov. from cockroach guts, and new insights into the oxygen relationship of the genera Opitutus and Didymococcus (Verrucomicrobia: Opitutaceae).</title>
        <authorList>
            <person name="Tegtmeier D."/>
            <person name="Belitz A."/>
            <person name="Radek R."/>
            <person name="Heimerl T."/>
            <person name="Brune A."/>
        </authorList>
    </citation>
    <scope>NUCLEOTIDE SEQUENCE [LARGE SCALE GENOMIC DNA]</scope>
    <source>
        <strain evidence="2 3">Ho45</strain>
    </source>
</reference>
<dbReference type="Pfam" id="PF02661">
    <property type="entry name" value="Fic"/>
    <property type="match status" value="1"/>
</dbReference>
<keyword evidence="3" id="KW-1185">Reference proteome</keyword>
<dbReference type="InterPro" id="IPR053737">
    <property type="entry name" value="Type_II_TA_Toxin"/>
</dbReference>
<dbReference type="InterPro" id="IPR006440">
    <property type="entry name" value="Doc"/>
</dbReference>
<evidence type="ECO:0000313" key="2">
    <source>
        <dbReference type="EMBL" id="AWI09006.1"/>
    </source>
</evidence>
<dbReference type="OrthoDB" id="9802752at2"/>
<sequence length="139" mass="15008">MKREIAHLTVAAVEAIHDEVLAAHGGAPSLRDRGMLESAVLAPQATMLGEPMIKDPVEIAAAYLHYICLNHPFIDGNKRAALGACLVFLDLNGLLADESVTTKAADAWERFVLDVAAGKIDRIECAKRLGKLLGPKKRR</sequence>
<dbReference type="EMBL" id="CP023004">
    <property type="protein sequence ID" value="AWI09006.1"/>
    <property type="molecule type" value="Genomic_DNA"/>
</dbReference>
<evidence type="ECO:0000313" key="3">
    <source>
        <dbReference type="Proteomes" id="UP000244896"/>
    </source>
</evidence>
<dbReference type="RefSeq" id="WP_108824819.1">
    <property type="nucleotide sequence ID" value="NZ_CP023004.1"/>
</dbReference>
<organism evidence="2 3">
    <name type="scientific">Ereboglobus luteus</name>
    <dbReference type="NCBI Taxonomy" id="1796921"/>
    <lineage>
        <taxon>Bacteria</taxon>
        <taxon>Pseudomonadati</taxon>
        <taxon>Verrucomicrobiota</taxon>
        <taxon>Opitutia</taxon>
        <taxon>Opitutales</taxon>
        <taxon>Opitutaceae</taxon>
        <taxon>Ereboglobus</taxon>
    </lineage>
</organism>
<dbReference type="PANTHER" id="PTHR39426">
    <property type="entry name" value="HOMOLOGY TO DEATH-ON-CURING PROTEIN OF PHAGE P1"/>
    <property type="match status" value="1"/>
</dbReference>
<dbReference type="InterPro" id="IPR003812">
    <property type="entry name" value="Fido"/>
</dbReference>
<dbReference type="InterPro" id="IPR036597">
    <property type="entry name" value="Fido-like_dom_sf"/>
</dbReference>